<feature type="region of interest" description="Disordered" evidence="1">
    <location>
        <begin position="1"/>
        <end position="47"/>
    </location>
</feature>
<dbReference type="Proteomes" id="UP001500363">
    <property type="component" value="Unassembled WGS sequence"/>
</dbReference>
<proteinExistence type="predicted"/>
<evidence type="ECO:0000313" key="2">
    <source>
        <dbReference type="EMBL" id="GAA1550047.1"/>
    </source>
</evidence>
<feature type="compositionally biased region" description="Acidic residues" evidence="1">
    <location>
        <begin position="1"/>
        <end position="43"/>
    </location>
</feature>
<name>A0ABN2BZB5_9ACTN</name>
<reference evidence="2 3" key="1">
    <citation type="journal article" date="2019" name="Int. J. Syst. Evol. Microbiol.">
        <title>The Global Catalogue of Microorganisms (GCM) 10K type strain sequencing project: providing services to taxonomists for standard genome sequencing and annotation.</title>
        <authorList>
            <consortium name="The Broad Institute Genomics Platform"/>
            <consortium name="The Broad Institute Genome Sequencing Center for Infectious Disease"/>
            <person name="Wu L."/>
            <person name="Ma J."/>
        </authorList>
    </citation>
    <scope>NUCLEOTIDE SEQUENCE [LARGE SCALE GENOMIC DNA]</scope>
    <source>
        <strain evidence="2 3">JCM 14303</strain>
    </source>
</reference>
<protein>
    <submittedName>
        <fullName evidence="2">Uncharacterized protein</fullName>
    </submittedName>
</protein>
<organism evidence="2 3">
    <name type="scientific">Kribbella lupini</name>
    <dbReference type="NCBI Taxonomy" id="291602"/>
    <lineage>
        <taxon>Bacteria</taxon>
        <taxon>Bacillati</taxon>
        <taxon>Actinomycetota</taxon>
        <taxon>Actinomycetes</taxon>
        <taxon>Propionibacteriales</taxon>
        <taxon>Kribbellaceae</taxon>
        <taxon>Kribbella</taxon>
    </lineage>
</organism>
<keyword evidence="3" id="KW-1185">Reference proteome</keyword>
<evidence type="ECO:0000256" key="1">
    <source>
        <dbReference type="SAM" id="MobiDB-lite"/>
    </source>
</evidence>
<accession>A0ABN2BZB5</accession>
<sequence length="60" mass="7055">MLEPDEEELDDEEDFDESDEDDDEPDFEESDEDDEDDDEEAPESDFALIVLVLDERLSLR</sequence>
<comment type="caution">
    <text evidence="2">The sequence shown here is derived from an EMBL/GenBank/DDBJ whole genome shotgun (WGS) entry which is preliminary data.</text>
</comment>
<dbReference type="EMBL" id="BAAANC010000003">
    <property type="protein sequence ID" value="GAA1550047.1"/>
    <property type="molecule type" value="Genomic_DNA"/>
</dbReference>
<evidence type="ECO:0000313" key="3">
    <source>
        <dbReference type="Proteomes" id="UP001500363"/>
    </source>
</evidence>
<gene>
    <name evidence="2" type="ORF">GCM10009741_63030</name>
</gene>